<dbReference type="InterPro" id="IPR015655">
    <property type="entry name" value="PP2C"/>
</dbReference>
<evidence type="ECO:0000256" key="8">
    <source>
        <dbReference type="ARBA" id="ARBA00023211"/>
    </source>
</evidence>
<dbReference type="WBParaSite" id="MCOS_0000240501-mRNA-1">
    <property type="protein sequence ID" value="MCOS_0000240501-mRNA-1"/>
    <property type="gene ID" value="MCOS_0000240501"/>
</dbReference>
<evidence type="ECO:0000256" key="7">
    <source>
        <dbReference type="ARBA" id="ARBA00022912"/>
    </source>
</evidence>
<dbReference type="OrthoDB" id="10264738at2759"/>
<keyword evidence="7" id="KW-0904">Protein phosphatase</keyword>
<keyword evidence="4" id="KW-0479">Metal-binding</keyword>
<keyword evidence="5" id="KW-0378">Hydrolase</keyword>
<proteinExistence type="inferred from homology"/>
<evidence type="ECO:0000313" key="11">
    <source>
        <dbReference type="Proteomes" id="UP000267029"/>
    </source>
</evidence>
<accession>A0A0R3U6K0</accession>
<dbReference type="Pfam" id="PF00481">
    <property type="entry name" value="PP2C"/>
    <property type="match status" value="1"/>
</dbReference>
<reference evidence="12" key="1">
    <citation type="submission" date="2017-02" db="UniProtKB">
        <authorList>
            <consortium name="WormBaseParasite"/>
        </authorList>
    </citation>
    <scope>IDENTIFICATION</scope>
</reference>
<evidence type="ECO:0000313" key="10">
    <source>
        <dbReference type="EMBL" id="VDD76403.1"/>
    </source>
</evidence>
<evidence type="ECO:0000256" key="6">
    <source>
        <dbReference type="ARBA" id="ARBA00022842"/>
    </source>
</evidence>
<evidence type="ECO:0000256" key="4">
    <source>
        <dbReference type="ARBA" id="ARBA00022723"/>
    </source>
</evidence>
<sequence length="149" mass="16484">MLCNGAPSALGDFDYKQVKGQSAAEQLVSPEPDVTVIPRVKEDDEMLILACDGVWDVFSSQELCEYLIHRLKCSCSLSEACEETIDTALFKLPHAAISSGPICPQRVREDLVWTSTWNELTADSCSRLNRSRRSISNAHLCRGPHEAAM</sequence>
<feature type="domain" description="PPM-type phosphatase" evidence="9">
    <location>
        <begin position="1"/>
        <end position="149"/>
    </location>
</feature>
<keyword evidence="11" id="KW-1185">Reference proteome</keyword>
<dbReference type="EMBL" id="UXSR01000387">
    <property type="protein sequence ID" value="VDD76403.1"/>
    <property type="molecule type" value="Genomic_DNA"/>
</dbReference>
<dbReference type="PROSITE" id="PS51746">
    <property type="entry name" value="PPM_2"/>
    <property type="match status" value="1"/>
</dbReference>
<evidence type="ECO:0000313" key="12">
    <source>
        <dbReference type="WBParaSite" id="MCOS_0000240501-mRNA-1"/>
    </source>
</evidence>
<dbReference type="SUPFAM" id="SSF81606">
    <property type="entry name" value="PP2C-like"/>
    <property type="match status" value="1"/>
</dbReference>
<dbReference type="GO" id="GO:0046872">
    <property type="term" value="F:metal ion binding"/>
    <property type="evidence" value="ECO:0007669"/>
    <property type="project" value="UniProtKB-KW"/>
</dbReference>
<comment type="similarity">
    <text evidence="2">Belongs to the PP2C family.</text>
</comment>
<dbReference type="InterPro" id="IPR001932">
    <property type="entry name" value="PPM-type_phosphatase-like_dom"/>
</dbReference>
<dbReference type="STRING" id="53468.A0A0R3U6K0"/>
<evidence type="ECO:0000259" key="9">
    <source>
        <dbReference type="PROSITE" id="PS51746"/>
    </source>
</evidence>
<dbReference type="Proteomes" id="UP000267029">
    <property type="component" value="Unassembled WGS sequence"/>
</dbReference>
<dbReference type="AlphaFoldDB" id="A0A0R3U6K0"/>
<dbReference type="Gene3D" id="3.60.40.10">
    <property type="entry name" value="PPM-type phosphatase domain"/>
    <property type="match status" value="1"/>
</dbReference>
<dbReference type="InterPro" id="IPR036457">
    <property type="entry name" value="PPM-type-like_dom_sf"/>
</dbReference>
<protein>
    <recommendedName>
        <fullName evidence="3">protein-serine/threonine phosphatase</fullName>
        <ecNumber evidence="3">3.1.3.16</ecNumber>
    </recommendedName>
</protein>
<evidence type="ECO:0000256" key="2">
    <source>
        <dbReference type="ARBA" id="ARBA00006702"/>
    </source>
</evidence>
<dbReference type="PANTHER" id="PTHR13832">
    <property type="entry name" value="PROTEIN PHOSPHATASE 2C"/>
    <property type="match status" value="1"/>
</dbReference>
<organism evidence="12">
    <name type="scientific">Mesocestoides corti</name>
    <name type="common">Flatworm</name>
    <dbReference type="NCBI Taxonomy" id="53468"/>
    <lineage>
        <taxon>Eukaryota</taxon>
        <taxon>Metazoa</taxon>
        <taxon>Spiralia</taxon>
        <taxon>Lophotrochozoa</taxon>
        <taxon>Platyhelminthes</taxon>
        <taxon>Cestoda</taxon>
        <taxon>Eucestoda</taxon>
        <taxon>Cyclophyllidea</taxon>
        <taxon>Mesocestoididae</taxon>
        <taxon>Mesocestoides</taxon>
    </lineage>
</organism>
<dbReference type="PANTHER" id="PTHR13832:SF803">
    <property type="entry name" value="PROTEIN PHOSPHATASE 1G"/>
    <property type="match status" value="1"/>
</dbReference>
<dbReference type="EC" id="3.1.3.16" evidence="3"/>
<evidence type="ECO:0000256" key="1">
    <source>
        <dbReference type="ARBA" id="ARBA00001936"/>
    </source>
</evidence>
<name>A0A0R3U6K0_MESCO</name>
<keyword evidence="8" id="KW-0464">Manganese</keyword>
<evidence type="ECO:0000256" key="5">
    <source>
        <dbReference type="ARBA" id="ARBA00022801"/>
    </source>
</evidence>
<dbReference type="GO" id="GO:0004722">
    <property type="term" value="F:protein serine/threonine phosphatase activity"/>
    <property type="evidence" value="ECO:0007669"/>
    <property type="project" value="UniProtKB-EC"/>
</dbReference>
<reference evidence="10 11" key="2">
    <citation type="submission" date="2018-10" db="EMBL/GenBank/DDBJ databases">
        <authorList>
            <consortium name="Pathogen Informatics"/>
        </authorList>
    </citation>
    <scope>NUCLEOTIDE SEQUENCE [LARGE SCALE GENOMIC DNA]</scope>
</reference>
<gene>
    <name evidence="10" type="ORF">MCOS_LOCUS2406</name>
</gene>
<keyword evidence="6" id="KW-0460">Magnesium</keyword>
<comment type="cofactor">
    <cofactor evidence="1">
        <name>Mn(2+)</name>
        <dbReference type="ChEBI" id="CHEBI:29035"/>
    </cofactor>
</comment>
<evidence type="ECO:0000256" key="3">
    <source>
        <dbReference type="ARBA" id="ARBA00013081"/>
    </source>
</evidence>